<name>A0A542SRI8_9MICO</name>
<dbReference type="PANTHER" id="PTHR43811:SF19">
    <property type="entry name" value="39 KDA FK506-BINDING NUCLEAR PROTEIN"/>
    <property type="match status" value="1"/>
</dbReference>
<dbReference type="Pfam" id="PF00254">
    <property type="entry name" value="FKBP_C"/>
    <property type="match status" value="1"/>
</dbReference>
<reference evidence="10 11" key="1">
    <citation type="submission" date="2019-06" db="EMBL/GenBank/DDBJ databases">
        <title>Sequencing the genomes of 1000 actinobacteria strains.</title>
        <authorList>
            <person name="Klenk H.-P."/>
        </authorList>
    </citation>
    <scope>NUCLEOTIDE SEQUENCE [LARGE SCALE GENOMIC DNA]</scope>
    <source>
        <strain evidence="10 11">DSM 10596</strain>
    </source>
</reference>
<dbReference type="OrthoDB" id="25996at2"/>
<evidence type="ECO:0000259" key="9">
    <source>
        <dbReference type="PROSITE" id="PS50059"/>
    </source>
</evidence>
<evidence type="ECO:0000256" key="5">
    <source>
        <dbReference type="ARBA" id="ARBA00023235"/>
    </source>
</evidence>
<evidence type="ECO:0000256" key="6">
    <source>
        <dbReference type="PROSITE-ProRule" id="PRU00277"/>
    </source>
</evidence>
<proteinExistence type="inferred from homology"/>
<sequence length="354" mass="35558">MKSVLYRGAGLAVAATLVLAGCASGDSSSSTSATSTESASASASATAVTTSAGCTTTPGETTSTDSTTEDAGTSDADLAEFDKVTVSGKSGKQPTVKLDGTPSFSDLAVKVLSAGSGKTIKKGQKITVNIYQVAADTGEATYNSYTSDPEELTLTSSALNARLLNAFVGQKVGARLILGAPGTEADETTGTSATAASVAVIDVVSTEDVPDSLARATGKAVDPVSGLPTVALDDTGKPIVTIAAGYTAPTELVSQVLIQGDGATVKDSDTITAHYSGWLFDCTQFDSSWDRGEPSSFSLSGVISGWTQGLAGQKVGSQVLLVIPADLAYGDSAQSTIPANSPLIFVVDILGIDS</sequence>
<feature type="region of interest" description="Disordered" evidence="7">
    <location>
        <begin position="29"/>
        <end position="78"/>
    </location>
</feature>
<protein>
    <recommendedName>
        <fullName evidence="3 6">peptidylprolyl isomerase</fullName>
        <ecNumber evidence="3 6">5.2.1.8</ecNumber>
    </recommendedName>
</protein>
<evidence type="ECO:0000256" key="3">
    <source>
        <dbReference type="ARBA" id="ARBA00013194"/>
    </source>
</evidence>
<dbReference type="PANTHER" id="PTHR43811">
    <property type="entry name" value="FKBP-TYPE PEPTIDYL-PROLYL CIS-TRANS ISOMERASE FKPA"/>
    <property type="match status" value="1"/>
</dbReference>
<accession>A0A542SRI8</accession>
<dbReference type="Proteomes" id="UP000316181">
    <property type="component" value="Unassembled WGS sequence"/>
</dbReference>
<comment type="catalytic activity">
    <reaction evidence="1 6">
        <text>[protein]-peptidylproline (omega=180) = [protein]-peptidylproline (omega=0)</text>
        <dbReference type="Rhea" id="RHEA:16237"/>
        <dbReference type="Rhea" id="RHEA-COMP:10747"/>
        <dbReference type="Rhea" id="RHEA-COMP:10748"/>
        <dbReference type="ChEBI" id="CHEBI:83833"/>
        <dbReference type="ChEBI" id="CHEBI:83834"/>
        <dbReference type="EC" id="5.2.1.8"/>
    </reaction>
</comment>
<evidence type="ECO:0000256" key="2">
    <source>
        <dbReference type="ARBA" id="ARBA00006577"/>
    </source>
</evidence>
<feature type="compositionally biased region" description="Low complexity" evidence="7">
    <location>
        <begin position="29"/>
        <end position="76"/>
    </location>
</feature>
<dbReference type="Gene3D" id="3.10.50.40">
    <property type="match status" value="1"/>
</dbReference>
<feature type="domain" description="PPIase FKBP-type" evidence="9">
    <location>
        <begin position="268"/>
        <end position="353"/>
    </location>
</feature>
<dbReference type="AlphaFoldDB" id="A0A542SRI8"/>
<dbReference type="EMBL" id="VFNV01000001">
    <property type="protein sequence ID" value="TQK77222.1"/>
    <property type="molecule type" value="Genomic_DNA"/>
</dbReference>
<dbReference type="GO" id="GO:0003755">
    <property type="term" value="F:peptidyl-prolyl cis-trans isomerase activity"/>
    <property type="evidence" value="ECO:0007669"/>
    <property type="project" value="UniProtKB-KW"/>
</dbReference>
<dbReference type="InterPro" id="IPR001179">
    <property type="entry name" value="PPIase_FKBP_dom"/>
</dbReference>
<dbReference type="SUPFAM" id="SSF54534">
    <property type="entry name" value="FKBP-like"/>
    <property type="match status" value="2"/>
</dbReference>
<dbReference type="RefSeq" id="WP_142113043.1">
    <property type="nucleotide sequence ID" value="NZ_BAAATB010000006.1"/>
</dbReference>
<evidence type="ECO:0000256" key="8">
    <source>
        <dbReference type="SAM" id="SignalP"/>
    </source>
</evidence>
<evidence type="ECO:0000256" key="1">
    <source>
        <dbReference type="ARBA" id="ARBA00000971"/>
    </source>
</evidence>
<comment type="caution">
    <text evidence="10">The sequence shown here is derived from an EMBL/GenBank/DDBJ whole genome shotgun (WGS) entry which is preliminary data.</text>
</comment>
<keyword evidence="4 6" id="KW-0697">Rotamase</keyword>
<gene>
    <name evidence="10" type="ORF">FB389_1939</name>
</gene>
<dbReference type="EC" id="5.2.1.8" evidence="3 6"/>
<evidence type="ECO:0000256" key="7">
    <source>
        <dbReference type="SAM" id="MobiDB-lite"/>
    </source>
</evidence>
<dbReference type="PROSITE" id="PS51257">
    <property type="entry name" value="PROKAR_LIPOPROTEIN"/>
    <property type="match status" value="1"/>
</dbReference>
<evidence type="ECO:0000256" key="4">
    <source>
        <dbReference type="ARBA" id="ARBA00023110"/>
    </source>
</evidence>
<keyword evidence="5 6" id="KW-0413">Isomerase</keyword>
<feature type="chain" id="PRO_5039458220" description="peptidylprolyl isomerase" evidence="8">
    <location>
        <begin position="21"/>
        <end position="354"/>
    </location>
</feature>
<feature type="signal peptide" evidence="8">
    <location>
        <begin position="1"/>
        <end position="20"/>
    </location>
</feature>
<keyword evidence="8" id="KW-0732">Signal</keyword>
<dbReference type="InterPro" id="IPR046357">
    <property type="entry name" value="PPIase_dom_sf"/>
</dbReference>
<comment type="similarity">
    <text evidence="2">Belongs to the FKBP-type PPIase family.</text>
</comment>
<dbReference type="PROSITE" id="PS50059">
    <property type="entry name" value="FKBP_PPIASE"/>
    <property type="match status" value="1"/>
</dbReference>
<keyword evidence="11" id="KW-1185">Reference proteome</keyword>
<organism evidence="10 11">
    <name type="scientific">Rarobacter incanus</name>
    <dbReference type="NCBI Taxonomy" id="153494"/>
    <lineage>
        <taxon>Bacteria</taxon>
        <taxon>Bacillati</taxon>
        <taxon>Actinomycetota</taxon>
        <taxon>Actinomycetes</taxon>
        <taxon>Micrococcales</taxon>
        <taxon>Rarobacteraceae</taxon>
        <taxon>Rarobacter</taxon>
    </lineage>
</organism>
<evidence type="ECO:0000313" key="11">
    <source>
        <dbReference type="Proteomes" id="UP000316181"/>
    </source>
</evidence>
<evidence type="ECO:0000313" key="10">
    <source>
        <dbReference type="EMBL" id="TQK77222.1"/>
    </source>
</evidence>